<feature type="chain" id="PRO_5045374523" description="Secreted protein" evidence="2">
    <location>
        <begin position="18"/>
        <end position="86"/>
    </location>
</feature>
<dbReference type="EMBL" id="JAHRIP010017600">
    <property type="protein sequence ID" value="MEQ2286163.1"/>
    <property type="molecule type" value="Genomic_DNA"/>
</dbReference>
<organism evidence="3 4">
    <name type="scientific">Ameca splendens</name>
    <dbReference type="NCBI Taxonomy" id="208324"/>
    <lineage>
        <taxon>Eukaryota</taxon>
        <taxon>Metazoa</taxon>
        <taxon>Chordata</taxon>
        <taxon>Craniata</taxon>
        <taxon>Vertebrata</taxon>
        <taxon>Euteleostomi</taxon>
        <taxon>Actinopterygii</taxon>
        <taxon>Neopterygii</taxon>
        <taxon>Teleostei</taxon>
        <taxon>Neoteleostei</taxon>
        <taxon>Acanthomorphata</taxon>
        <taxon>Ovalentaria</taxon>
        <taxon>Atherinomorphae</taxon>
        <taxon>Cyprinodontiformes</taxon>
        <taxon>Goodeidae</taxon>
        <taxon>Ameca</taxon>
    </lineage>
</organism>
<evidence type="ECO:0008006" key="5">
    <source>
        <dbReference type="Google" id="ProtNLM"/>
    </source>
</evidence>
<evidence type="ECO:0000256" key="1">
    <source>
        <dbReference type="SAM" id="MobiDB-lite"/>
    </source>
</evidence>
<name>A0ABV0XXB3_9TELE</name>
<comment type="caution">
    <text evidence="3">The sequence shown here is derived from an EMBL/GenBank/DDBJ whole genome shotgun (WGS) entry which is preliminary data.</text>
</comment>
<feature type="signal peptide" evidence="2">
    <location>
        <begin position="1"/>
        <end position="17"/>
    </location>
</feature>
<sequence length="86" mass="9077">MISVCLYSLVAVILPHASPPVINKTHPTALGSGKTAEDCGQSSFLHGGHGVRHTHTPAARKGQEPLHTDLTRTQVADSSRNVAAWS</sequence>
<dbReference type="Proteomes" id="UP001469553">
    <property type="component" value="Unassembled WGS sequence"/>
</dbReference>
<gene>
    <name evidence="3" type="ORF">AMECASPLE_039380</name>
</gene>
<keyword evidence="2" id="KW-0732">Signal</keyword>
<feature type="region of interest" description="Disordered" evidence="1">
    <location>
        <begin position="41"/>
        <end position="65"/>
    </location>
</feature>
<proteinExistence type="predicted"/>
<evidence type="ECO:0000256" key="2">
    <source>
        <dbReference type="SAM" id="SignalP"/>
    </source>
</evidence>
<reference evidence="3 4" key="1">
    <citation type="submission" date="2021-06" db="EMBL/GenBank/DDBJ databases">
        <authorList>
            <person name="Palmer J.M."/>
        </authorList>
    </citation>
    <scope>NUCLEOTIDE SEQUENCE [LARGE SCALE GENOMIC DNA]</scope>
    <source>
        <strain evidence="3 4">AS_MEX2019</strain>
        <tissue evidence="3">Muscle</tissue>
    </source>
</reference>
<evidence type="ECO:0000313" key="4">
    <source>
        <dbReference type="Proteomes" id="UP001469553"/>
    </source>
</evidence>
<accession>A0ABV0XXB3</accession>
<evidence type="ECO:0000313" key="3">
    <source>
        <dbReference type="EMBL" id="MEQ2286163.1"/>
    </source>
</evidence>
<protein>
    <recommendedName>
        <fullName evidence="5">Secreted protein</fullName>
    </recommendedName>
</protein>
<keyword evidence="4" id="KW-1185">Reference proteome</keyword>